<protein>
    <submittedName>
        <fullName evidence="2">Uncharacterized protein</fullName>
    </submittedName>
</protein>
<sequence length="246" mass="29676">MNEFLKEYYSLITHSLEIMAAVTGLFLYKKYELTAAKYFVYFLFYLTFFDFLSGYTYPSYIHSELFMSFLKGTVLEKNYWLSTLYWKIGAIMFFAFYYGKILNYQSFKNIIKYISYGFFVFSIIYILLNWSAFFTSYFPIISILGSIVIFLCTIFYFIELLQSETILTFYKSLNFYISAAIFIWWLIITPIVFYDNYTSYTVGIYERDWDYIELRRLIYISANIFMYSTFTFALIFCKPEIKIDKV</sequence>
<feature type="transmembrane region" description="Helical" evidence="1">
    <location>
        <begin position="12"/>
        <end position="28"/>
    </location>
</feature>
<keyword evidence="1" id="KW-1133">Transmembrane helix</keyword>
<feature type="transmembrane region" description="Helical" evidence="1">
    <location>
        <begin position="40"/>
        <end position="58"/>
    </location>
</feature>
<gene>
    <name evidence="2" type="ORF">FUA22_07040</name>
</gene>
<dbReference type="OrthoDB" id="1453530at2"/>
<feature type="transmembrane region" description="Helical" evidence="1">
    <location>
        <begin position="78"/>
        <end position="98"/>
    </location>
</feature>
<evidence type="ECO:0000313" key="2">
    <source>
        <dbReference type="EMBL" id="TXG39614.1"/>
    </source>
</evidence>
<accession>A0A5C7GMY6</accession>
<feature type="transmembrane region" description="Helical" evidence="1">
    <location>
        <begin position="140"/>
        <end position="161"/>
    </location>
</feature>
<feature type="transmembrane region" description="Helical" evidence="1">
    <location>
        <begin position="110"/>
        <end position="128"/>
    </location>
</feature>
<proteinExistence type="predicted"/>
<feature type="transmembrane region" description="Helical" evidence="1">
    <location>
        <begin position="173"/>
        <end position="193"/>
    </location>
</feature>
<evidence type="ECO:0000256" key="1">
    <source>
        <dbReference type="SAM" id="Phobius"/>
    </source>
</evidence>
<dbReference type="EMBL" id="VRKQ01000008">
    <property type="protein sequence ID" value="TXG39614.1"/>
    <property type="molecule type" value="Genomic_DNA"/>
</dbReference>
<dbReference type="Proteomes" id="UP000321080">
    <property type="component" value="Unassembled WGS sequence"/>
</dbReference>
<keyword evidence="1" id="KW-0812">Transmembrane</keyword>
<name>A0A5C7GMY6_9FLAO</name>
<keyword evidence="3" id="KW-1185">Reference proteome</keyword>
<feature type="transmembrane region" description="Helical" evidence="1">
    <location>
        <begin position="217"/>
        <end position="237"/>
    </location>
</feature>
<keyword evidence="1" id="KW-0472">Membrane</keyword>
<reference evidence="2 3" key="1">
    <citation type="submission" date="2019-08" db="EMBL/GenBank/DDBJ databases">
        <title>Seonamhaeicola sediminis sp. nov., isolated from marine sediment.</title>
        <authorList>
            <person name="Cao W.R."/>
        </authorList>
    </citation>
    <scope>NUCLEOTIDE SEQUENCE [LARGE SCALE GENOMIC DNA]</scope>
    <source>
        <strain evidence="2 3">1505</strain>
    </source>
</reference>
<organism evidence="2 3">
    <name type="scientific">Seonamhaeicola maritimus</name>
    <dbReference type="NCBI Taxonomy" id="2591822"/>
    <lineage>
        <taxon>Bacteria</taxon>
        <taxon>Pseudomonadati</taxon>
        <taxon>Bacteroidota</taxon>
        <taxon>Flavobacteriia</taxon>
        <taxon>Flavobacteriales</taxon>
        <taxon>Flavobacteriaceae</taxon>
    </lineage>
</organism>
<dbReference type="AlphaFoldDB" id="A0A5C7GMY6"/>
<comment type="caution">
    <text evidence="2">The sequence shown here is derived from an EMBL/GenBank/DDBJ whole genome shotgun (WGS) entry which is preliminary data.</text>
</comment>
<evidence type="ECO:0000313" key="3">
    <source>
        <dbReference type="Proteomes" id="UP000321080"/>
    </source>
</evidence>